<feature type="transmembrane region" description="Helical" evidence="6">
    <location>
        <begin position="58"/>
        <end position="77"/>
    </location>
</feature>
<name>A0ABV3TTD1_9GAMM</name>
<keyword evidence="3 6" id="KW-0812">Transmembrane</keyword>
<organism evidence="7 8">
    <name type="scientific">Zhongshania arctica</name>
    <dbReference type="NCBI Taxonomy" id="3238302"/>
    <lineage>
        <taxon>Bacteria</taxon>
        <taxon>Pseudomonadati</taxon>
        <taxon>Pseudomonadota</taxon>
        <taxon>Gammaproteobacteria</taxon>
        <taxon>Cellvibrionales</taxon>
        <taxon>Spongiibacteraceae</taxon>
        <taxon>Zhongshania</taxon>
    </lineage>
</organism>
<feature type="transmembrane region" description="Helical" evidence="6">
    <location>
        <begin position="374"/>
        <end position="392"/>
    </location>
</feature>
<feature type="transmembrane region" description="Helical" evidence="6">
    <location>
        <begin position="189"/>
        <end position="212"/>
    </location>
</feature>
<accession>A0ABV3TTD1</accession>
<feature type="transmembrane region" description="Helical" evidence="6">
    <location>
        <begin position="21"/>
        <end position="46"/>
    </location>
</feature>
<sequence>MVILLLRYKIKKILDNEDNKSLIVGSFFAFIIRIVGALSGFAATFFIARNLGPGESGYYFLAFSVVVVVSAFSRTGLDNTVLRFTGGSPELAVDAIFKSLLLILSVSSLSAMALYFCAPYLATQLFSKPELDPVLRYMSLGVVGLSVLTISAMALQGMRRVLASVFVLNIAANLLLIASLYLVSDLSAVQLAGLYASASLLVGGVGFSFFYLYRPRERKSAISWRDLFASCGPLWIVVIMSQMVEWSGQFMAGAYVSSEALAQLAVAQRTAMLSSFILIAVNLFVAPRFASLYRNNDMLALEHLAIKSVKLISLFALPVIGGMLIFPSFLMGLFGAEFAEGAVLLQILAVGQFINAITGSVGFLLIMSGHERDMRNVTLISGFSAIFLAWFLTAQFGIIGAATGTAIAVATQNLLAVYFVKKRLGFNTLAVWR</sequence>
<protein>
    <submittedName>
        <fullName evidence="7">Oligosaccharide flippase family protein</fullName>
    </submittedName>
</protein>
<feature type="transmembrane region" description="Helical" evidence="6">
    <location>
        <begin position="134"/>
        <end position="155"/>
    </location>
</feature>
<dbReference type="Pfam" id="PF13440">
    <property type="entry name" value="Polysacc_synt_3"/>
    <property type="match status" value="1"/>
</dbReference>
<feature type="transmembrane region" description="Helical" evidence="6">
    <location>
        <begin position="162"/>
        <end position="183"/>
    </location>
</feature>
<feature type="transmembrane region" description="Helical" evidence="6">
    <location>
        <begin position="271"/>
        <end position="290"/>
    </location>
</feature>
<evidence type="ECO:0000313" key="8">
    <source>
        <dbReference type="Proteomes" id="UP001557484"/>
    </source>
</evidence>
<evidence type="ECO:0000256" key="1">
    <source>
        <dbReference type="ARBA" id="ARBA00004651"/>
    </source>
</evidence>
<evidence type="ECO:0000256" key="3">
    <source>
        <dbReference type="ARBA" id="ARBA00022692"/>
    </source>
</evidence>
<evidence type="ECO:0000256" key="4">
    <source>
        <dbReference type="ARBA" id="ARBA00022989"/>
    </source>
</evidence>
<dbReference type="InterPro" id="IPR050833">
    <property type="entry name" value="Poly_Biosynth_Transport"/>
</dbReference>
<dbReference type="PANTHER" id="PTHR30250">
    <property type="entry name" value="PST FAMILY PREDICTED COLANIC ACID TRANSPORTER"/>
    <property type="match status" value="1"/>
</dbReference>
<feature type="transmembrane region" description="Helical" evidence="6">
    <location>
        <begin position="311"/>
        <end position="336"/>
    </location>
</feature>
<evidence type="ECO:0000313" key="7">
    <source>
        <dbReference type="EMBL" id="MEX1664407.1"/>
    </source>
</evidence>
<dbReference type="RefSeq" id="WP_368374530.1">
    <property type="nucleotide sequence ID" value="NZ_JBFRYB010000001.1"/>
</dbReference>
<dbReference type="PANTHER" id="PTHR30250:SF11">
    <property type="entry name" value="O-ANTIGEN TRANSPORTER-RELATED"/>
    <property type="match status" value="1"/>
</dbReference>
<comment type="subcellular location">
    <subcellularLocation>
        <location evidence="1">Cell membrane</location>
        <topology evidence="1">Multi-pass membrane protein</topology>
    </subcellularLocation>
</comment>
<keyword evidence="2" id="KW-1003">Cell membrane</keyword>
<evidence type="ECO:0000256" key="6">
    <source>
        <dbReference type="SAM" id="Phobius"/>
    </source>
</evidence>
<evidence type="ECO:0000256" key="2">
    <source>
        <dbReference type="ARBA" id="ARBA00022475"/>
    </source>
</evidence>
<comment type="caution">
    <text evidence="7">The sequence shown here is derived from an EMBL/GenBank/DDBJ whole genome shotgun (WGS) entry which is preliminary data.</text>
</comment>
<proteinExistence type="predicted"/>
<gene>
    <name evidence="7" type="ORF">AB4875_02840</name>
</gene>
<keyword evidence="8" id="KW-1185">Reference proteome</keyword>
<dbReference type="EMBL" id="JBFRYB010000001">
    <property type="protein sequence ID" value="MEX1664407.1"/>
    <property type="molecule type" value="Genomic_DNA"/>
</dbReference>
<feature type="transmembrane region" description="Helical" evidence="6">
    <location>
        <begin position="398"/>
        <end position="420"/>
    </location>
</feature>
<evidence type="ECO:0000256" key="5">
    <source>
        <dbReference type="ARBA" id="ARBA00023136"/>
    </source>
</evidence>
<reference evidence="7 8" key="1">
    <citation type="journal article" date="2011" name="Int. J. Syst. Evol. Microbiol.">
        <title>Zhongshania antarctica gen. nov., sp. nov. and Zhongshania guokunii sp. nov., gammaproteobacteria respectively isolated from coastal attached (fast) ice and surface seawater of the Antarctic.</title>
        <authorList>
            <person name="Li H.J."/>
            <person name="Zhang X.Y."/>
            <person name="Chen C.X."/>
            <person name="Zhang Y.J."/>
            <person name="Gao Z.M."/>
            <person name="Yu Y."/>
            <person name="Chen X.L."/>
            <person name="Chen B."/>
            <person name="Zhang Y.Z."/>
        </authorList>
    </citation>
    <scope>NUCLEOTIDE SEQUENCE [LARGE SCALE GENOMIC DNA]</scope>
    <source>
        <strain evidence="7 8">R06B22</strain>
    </source>
</reference>
<dbReference type="Proteomes" id="UP001557484">
    <property type="component" value="Unassembled WGS sequence"/>
</dbReference>
<feature type="transmembrane region" description="Helical" evidence="6">
    <location>
        <begin position="97"/>
        <end position="122"/>
    </location>
</feature>
<keyword evidence="4 6" id="KW-1133">Transmembrane helix</keyword>
<keyword evidence="5 6" id="KW-0472">Membrane</keyword>
<feature type="transmembrane region" description="Helical" evidence="6">
    <location>
        <begin position="342"/>
        <end position="367"/>
    </location>
</feature>